<feature type="transmembrane region" description="Helical" evidence="9">
    <location>
        <begin position="21"/>
        <end position="46"/>
    </location>
</feature>
<proteinExistence type="inferred from homology"/>
<feature type="transmembrane region" description="Helical" evidence="9">
    <location>
        <begin position="152"/>
        <end position="177"/>
    </location>
</feature>
<comment type="similarity">
    <text evidence="8">Belongs to the binding-protein-dependent transport system permease family. LivHM subfamily.</text>
</comment>
<keyword evidence="7 9" id="KW-0472">Membrane</keyword>
<name>A0A4D7BCE5_9HYPH</name>
<evidence type="ECO:0000313" key="11">
    <source>
        <dbReference type="Proteomes" id="UP000298781"/>
    </source>
</evidence>
<dbReference type="EMBL" id="CP039690">
    <property type="protein sequence ID" value="QCI67708.1"/>
    <property type="molecule type" value="Genomic_DNA"/>
</dbReference>
<organism evidence="10 11">
    <name type="scientific">Phreatobacter stygius</name>
    <dbReference type="NCBI Taxonomy" id="1940610"/>
    <lineage>
        <taxon>Bacteria</taxon>
        <taxon>Pseudomonadati</taxon>
        <taxon>Pseudomonadota</taxon>
        <taxon>Alphaproteobacteria</taxon>
        <taxon>Hyphomicrobiales</taxon>
        <taxon>Phreatobacteraceae</taxon>
        <taxon>Phreatobacter</taxon>
    </lineage>
</organism>
<evidence type="ECO:0000256" key="9">
    <source>
        <dbReference type="SAM" id="Phobius"/>
    </source>
</evidence>
<accession>A0A4D7BCE5</accession>
<gene>
    <name evidence="10" type="ORF">E8M01_27890</name>
</gene>
<evidence type="ECO:0000256" key="8">
    <source>
        <dbReference type="ARBA" id="ARBA00037998"/>
    </source>
</evidence>
<keyword evidence="3" id="KW-1003">Cell membrane</keyword>
<evidence type="ECO:0000256" key="6">
    <source>
        <dbReference type="ARBA" id="ARBA00022989"/>
    </source>
</evidence>
<dbReference type="GO" id="GO:0006865">
    <property type="term" value="P:amino acid transport"/>
    <property type="evidence" value="ECO:0007669"/>
    <property type="project" value="UniProtKB-KW"/>
</dbReference>
<dbReference type="Proteomes" id="UP000298781">
    <property type="component" value="Chromosome"/>
</dbReference>
<keyword evidence="4 9" id="KW-0812">Transmembrane</keyword>
<feature type="transmembrane region" description="Helical" evidence="9">
    <location>
        <begin position="52"/>
        <end position="73"/>
    </location>
</feature>
<dbReference type="GO" id="GO:0022857">
    <property type="term" value="F:transmembrane transporter activity"/>
    <property type="evidence" value="ECO:0007669"/>
    <property type="project" value="InterPro"/>
</dbReference>
<evidence type="ECO:0000256" key="1">
    <source>
        <dbReference type="ARBA" id="ARBA00004651"/>
    </source>
</evidence>
<evidence type="ECO:0000256" key="3">
    <source>
        <dbReference type="ARBA" id="ARBA00022475"/>
    </source>
</evidence>
<dbReference type="KEGG" id="pstg:E8M01_27890"/>
<evidence type="ECO:0000256" key="4">
    <source>
        <dbReference type="ARBA" id="ARBA00022692"/>
    </source>
</evidence>
<feature type="transmembrane region" description="Helical" evidence="9">
    <location>
        <begin position="206"/>
        <end position="226"/>
    </location>
</feature>
<dbReference type="AlphaFoldDB" id="A0A4D7BCE5"/>
<feature type="transmembrane region" description="Helical" evidence="9">
    <location>
        <begin position="80"/>
        <end position="101"/>
    </location>
</feature>
<keyword evidence="6 9" id="KW-1133">Transmembrane helix</keyword>
<dbReference type="PANTHER" id="PTHR11795">
    <property type="entry name" value="BRANCHED-CHAIN AMINO ACID TRANSPORT SYSTEM PERMEASE PROTEIN LIVH"/>
    <property type="match status" value="1"/>
</dbReference>
<comment type="subcellular location">
    <subcellularLocation>
        <location evidence="1">Cell membrane</location>
        <topology evidence="1">Multi-pass membrane protein</topology>
    </subcellularLocation>
</comment>
<feature type="transmembrane region" description="Helical" evidence="9">
    <location>
        <begin position="274"/>
        <end position="295"/>
    </location>
</feature>
<dbReference type="CDD" id="cd06582">
    <property type="entry name" value="TM_PBP1_LivH_like"/>
    <property type="match status" value="1"/>
</dbReference>
<evidence type="ECO:0000313" key="10">
    <source>
        <dbReference type="EMBL" id="QCI67708.1"/>
    </source>
</evidence>
<evidence type="ECO:0000256" key="5">
    <source>
        <dbReference type="ARBA" id="ARBA00022970"/>
    </source>
</evidence>
<keyword evidence="5" id="KW-0029">Amino-acid transport</keyword>
<dbReference type="InterPro" id="IPR001851">
    <property type="entry name" value="ABC_transp_permease"/>
</dbReference>
<sequence>MPCFRKEKQDHQVFHSYPPQIVLEAVLNGLLTGSVYALVALGLTLVYGVLHIINFAHGALLTLAMFAVLMVHLGLGLDPYLAIPVLTPLFFGLGYGLQRLVIGPASRNDDGSILLVTLGLSIILENALLAVFRSDTRALTLDYSFQVVDLGFALLSLPRVIGFGVAILVAVVLWAVLSLTDTGKAIRAVAKEKLGAALVGIDVRHIYAVTFGLGTACIAIAACLLMPSFYVNPRVGNAFVLVAFTVVVLGGMGSIPGALIGGLAIGAVESLCGLYLGESLGQIGIFVIFILVLLFRPTGLFGAKA</sequence>
<dbReference type="InterPro" id="IPR052157">
    <property type="entry name" value="BCAA_transport_permease"/>
</dbReference>
<dbReference type="Pfam" id="PF02653">
    <property type="entry name" value="BPD_transp_2"/>
    <property type="match status" value="1"/>
</dbReference>
<dbReference type="GO" id="GO:0005886">
    <property type="term" value="C:plasma membrane"/>
    <property type="evidence" value="ECO:0007669"/>
    <property type="project" value="UniProtKB-SubCell"/>
</dbReference>
<keyword evidence="11" id="KW-1185">Reference proteome</keyword>
<dbReference type="OrthoDB" id="9797267at2"/>
<keyword evidence="2" id="KW-0813">Transport</keyword>
<protein>
    <submittedName>
        <fullName evidence="10">Branched-chain amino acid ABC transporter permease</fullName>
    </submittedName>
</protein>
<reference evidence="10 11" key="1">
    <citation type="submission" date="2019-04" db="EMBL/GenBank/DDBJ databases">
        <title>Phreatobacter aquaticus sp. nov.</title>
        <authorList>
            <person name="Choi A."/>
        </authorList>
    </citation>
    <scope>NUCLEOTIDE SEQUENCE [LARGE SCALE GENOMIC DNA]</scope>
    <source>
        <strain evidence="10 11">KCTC 52518</strain>
    </source>
</reference>
<dbReference type="PANTHER" id="PTHR11795:SF445">
    <property type="entry name" value="AMINO ACID ABC TRANSPORTER PERMEASE PROTEIN"/>
    <property type="match status" value="1"/>
</dbReference>
<evidence type="ECO:0000256" key="7">
    <source>
        <dbReference type="ARBA" id="ARBA00023136"/>
    </source>
</evidence>
<evidence type="ECO:0000256" key="2">
    <source>
        <dbReference type="ARBA" id="ARBA00022448"/>
    </source>
</evidence>
<feature type="transmembrane region" description="Helical" evidence="9">
    <location>
        <begin position="238"/>
        <end position="268"/>
    </location>
</feature>
<feature type="transmembrane region" description="Helical" evidence="9">
    <location>
        <begin position="113"/>
        <end position="132"/>
    </location>
</feature>